<evidence type="ECO:0000313" key="2">
    <source>
        <dbReference type="EMBL" id="PFH53745.1"/>
    </source>
</evidence>
<dbReference type="PROSITE" id="PS00455">
    <property type="entry name" value="AMP_BINDING"/>
    <property type="match status" value="1"/>
</dbReference>
<name>A0A2A9NRX6_9AGAR</name>
<dbReference type="OrthoDB" id="10253869at2759"/>
<protein>
    <recommendedName>
        <fullName evidence="1">AMP-dependent synthetase/ligase domain-containing protein</fullName>
    </recommendedName>
</protein>
<dbReference type="InterPro" id="IPR045851">
    <property type="entry name" value="AMP-bd_C_sf"/>
</dbReference>
<dbReference type="InterPro" id="IPR020845">
    <property type="entry name" value="AMP-binding_CS"/>
</dbReference>
<dbReference type="NCBIfam" id="TIGR01217">
    <property type="entry name" value="ac_ac_CoA_syn"/>
    <property type="match status" value="1"/>
</dbReference>
<keyword evidence="3" id="KW-1185">Reference proteome</keyword>
<dbReference type="NCBIfam" id="NF002937">
    <property type="entry name" value="PRK03584.1"/>
    <property type="match status" value="1"/>
</dbReference>
<evidence type="ECO:0000313" key="3">
    <source>
        <dbReference type="Proteomes" id="UP000242287"/>
    </source>
</evidence>
<dbReference type="InterPro" id="IPR000873">
    <property type="entry name" value="AMP-dep_synth/lig_dom"/>
</dbReference>
<dbReference type="PANTHER" id="PTHR42921:SF4">
    <property type="entry name" value="ACETOACETYL-COA SYNTHASE (AFU_ORTHOLOGUE AFUA_8G04770)"/>
    <property type="match status" value="1"/>
</dbReference>
<sequence>MQYFAHSQLLWAPSESTKARSCEEEFRQFVNRRHGLNIAGFHDLHTYSVSDNTFWIDLWDYLEIKCSVPPSKVLEPGRLLEEIPTWFPGARLNYAENILSRDDDAIACTESNELGTVIHCNYRQLREHVRVMAAAMVANGLKAGDRVAAIVTNSITAVVLALATTSIGAIFSSTAIDIGASAILDRYCQIEPKFIFSETEAFYAGKTIDLIPKVTRIIRDLSIHGLEKAILLPGGISGLSKTSVSCLNTLTLSEFLECADDRPLTFEQLPFEHPAFILYSSGTSGKPKCLVHSAGGVLLQTKKDIKFGLSCRQGDTYFQYTSTGWMMWTFMLATLSCGGRIILYEGSPFHPTLGRFLRFIDEQKVDFFGTSPRFLSEVQSQGIEPLAIAPFQSLRIIVSGGAVLTPALHTWTQSAFGDDKYIYSASGGTDICATLVSCSPSIPVYAGEIQAKSLGMKIEIYDYSGNNIEDTGTPGELVCTRPHPSLPVCFWGDRTGAKLRAAYFDLYPGVWRQGDFAVVNPRTRGLIILGRSDGVLNPSGIRFGSAEVYNMLESFSSSIEDTLCVGQRRPDVDWDERVLLFVKMRKGYRFTNQLAEEIKAAIRSGLSRRHVPAWIGEVQDIPYTVNGKKIEIAVKQIVSGIDVQPTATIANPESLALYHKFRNLQHSQGRVMARL</sequence>
<dbReference type="EMBL" id="KZ301972">
    <property type="protein sequence ID" value="PFH53745.1"/>
    <property type="molecule type" value="Genomic_DNA"/>
</dbReference>
<dbReference type="AlphaFoldDB" id="A0A2A9NRX6"/>
<accession>A0A2A9NRX6</accession>
<evidence type="ECO:0000259" key="1">
    <source>
        <dbReference type="Pfam" id="PF00501"/>
    </source>
</evidence>
<dbReference type="InterPro" id="IPR042099">
    <property type="entry name" value="ANL_N_sf"/>
</dbReference>
<dbReference type="GO" id="GO:0030729">
    <property type="term" value="F:acetoacetate-CoA ligase activity"/>
    <property type="evidence" value="ECO:0007669"/>
    <property type="project" value="InterPro"/>
</dbReference>
<dbReference type="GO" id="GO:0006629">
    <property type="term" value="P:lipid metabolic process"/>
    <property type="evidence" value="ECO:0007669"/>
    <property type="project" value="InterPro"/>
</dbReference>
<gene>
    <name evidence="2" type="ORF">AMATHDRAFT_137053</name>
</gene>
<dbReference type="Pfam" id="PF00501">
    <property type="entry name" value="AMP-binding"/>
    <property type="match status" value="1"/>
</dbReference>
<feature type="domain" description="AMP-dependent synthetase/ligase" evidence="1">
    <location>
        <begin position="104"/>
        <end position="483"/>
    </location>
</feature>
<dbReference type="Gene3D" id="3.40.50.12780">
    <property type="entry name" value="N-terminal domain of ligase-like"/>
    <property type="match status" value="1"/>
</dbReference>
<dbReference type="SUPFAM" id="SSF56801">
    <property type="entry name" value="Acetyl-CoA synthetase-like"/>
    <property type="match status" value="1"/>
</dbReference>
<dbReference type="Proteomes" id="UP000242287">
    <property type="component" value="Unassembled WGS sequence"/>
</dbReference>
<dbReference type="InterPro" id="IPR005914">
    <property type="entry name" value="Acac_CoA_synth"/>
</dbReference>
<proteinExistence type="predicted"/>
<dbReference type="Gene3D" id="3.30.300.30">
    <property type="match status" value="1"/>
</dbReference>
<dbReference type="PANTHER" id="PTHR42921">
    <property type="entry name" value="ACETOACETYL-COA SYNTHETASE"/>
    <property type="match status" value="1"/>
</dbReference>
<dbReference type="STRING" id="703135.A0A2A9NRX6"/>
<organism evidence="2 3">
    <name type="scientific">Amanita thiersii Skay4041</name>
    <dbReference type="NCBI Taxonomy" id="703135"/>
    <lineage>
        <taxon>Eukaryota</taxon>
        <taxon>Fungi</taxon>
        <taxon>Dikarya</taxon>
        <taxon>Basidiomycota</taxon>
        <taxon>Agaricomycotina</taxon>
        <taxon>Agaricomycetes</taxon>
        <taxon>Agaricomycetidae</taxon>
        <taxon>Agaricales</taxon>
        <taxon>Pluteineae</taxon>
        <taxon>Amanitaceae</taxon>
        <taxon>Amanita</taxon>
    </lineage>
</organism>
<reference evidence="2 3" key="1">
    <citation type="submission" date="2014-02" db="EMBL/GenBank/DDBJ databases">
        <title>Transposable element dynamics among asymbiotic and ectomycorrhizal Amanita fungi.</title>
        <authorList>
            <consortium name="DOE Joint Genome Institute"/>
            <person name="Hess J."/>
            <person name="Skrede I."/>
            <person name="Wolfe B."/>
            <person name="LaButti K."/>
            <person name="Ohm R.A."/>
            <person name="Grigoriev I.V."/>
            <person name="Pringle A."/>
        </authorList>
    </citation>
    <scope>NUCLEOTIDE SEQUENCE [LARGE SCALE GENOMIC DNA]</scope>
    <source>
        <strain evidence="2 3">SKay4041</strain>
    </source>
</reference>